<dbReference type="STRING" id="1526.SAMN02910262_02436"/>
<feature type="transmembrane region" description="Helical" evidence="1">
    <location>
        <begin position="12"/>
        <end position="34"/>
    </location>
</feature>
<sequence length="152" mass="16718">MKKLCREKNGFTLAELLIVVAIIAVLASISIPIFSRVLRKARLAANQANARAAYAAAMVWYMENSNTTEQVNKDAGTFDASTGVFTPGVISTTNPNAPRFEDANINIDGWTVDTPSRPAYDKRRAGDVVYKKWDIYWSSSFDGTIDAYVASE</sequence>
<dbReference type="Pfam" id="PF07963">
    <property type="entry name" value="N_methyl"/>
    <property type="match status" value="1"/>
</dbReference>
<dbReference type="OrthoDB" id="2061113at2"/>
<proteinExistence type="predicted"/>
<keyword evidence="1" id="KW-0812">Transmembrane</keyword>
<keyword evidence="3" id="KW-1185">Reference proteome</keyword>
<dbReference type="InterPro" id="IPR012902">
    <property type="entry name" value="N_methyl_site"/>
</dbReference>
<keyword evidence="1" id="KW-0472">Membrane</keyword>
<protein>
    <submittedName>
        <fullName evidence="2">Type IV pilin N-term methylation site GFxxxE</fullName>
    </submittedName>
</protein>
<dbReference type="InterPro" id="IPR045584">
    <property type="entry name" value="Pilin-like"/>
</dbReference>
<gene>
    <name evidence="2" type="ORF">SAMN04487771_10972</name>
</gene>
<dbReference type="NCBIfam" id="TIGR02532">
    <property type="entry name" value="IV_pilin_GFxxxE"/>
    <property type="match status" value="1"/>
</dbReference>
<dbReference type="SUPFAM" id="SSF54523">
    <property type="entry name" value="Pili subunits"/>
    <property type="match status" value="1"/>
</dbReference>
<keyword evidence="1" id="KW-1133">Transmembrane helix</keyword>
<evidence type="ECO:0000256" key="1">
    <source>
        <dbReference type="SAM" id="Phobius"/>
    </source>
</evidence>
<accession>A0A1I0IQ12</accession>
<dbReference type="Proteomes" id="UP000199820">
    <property type="component" value="Unassembled WGS sequence"/>
</dbReference>
<dbReference type="Gene3D" id="3.30.700.10">
    <property type="entry name" value="Glycoprotein, Type 4 Pilin"/>
    <property type="match status" value="1"/>
</dbReference>
<dbReference type="AlphaFoldDB" id="A0A1I0IQ12"/>
<name>A0A1I0IQ12_9FIRM</name>
<reference evidence="2 3" key="1">
    <citation type="submission" date="2016-10" db="EMBL/GenBank/DDBJ databases">
        <authorList>
            <person name="de Groot N.N."/>
        </authorList>
    </citation>
    <scope>NUCLEOTIDE SEQUENCE [LARGE SCALE GENOMIC DNA]</scope>
    <source>
        <strain evidence="2 3">KH1P1</strain>
    </source>
</reference>
<evidence type="ECO:0000313" key="2">
    <source>
        <dbReference type="EMBL" id="SET99187.1"/>
    </source>
</evidence>
<organism evidence="2 3">
    <name type="scientific">[Clostridium] aminophilum</name>
    <dbReference type="NCBI Taxonomy" id="1526"/>
    <lineage>
        <taxon>Bacteria</taxon>
        <taxon>Bacillati</taxon>
        <taxon>Bacillota</taxon>
        <taxon>Clostridia</taxon>
        <taxon>Lachnospirales</taxon>
        <taxon>Lachnospiraceae</taxon>
    </lineage>
</organism>
<evidence type="ECO:0000313" key="3">
    <source>
        <dbReference type="Proteomes" id="UP000199820"/>
    </source>
</evidence>
<dbReference type="RefSeq" id="WP_074650808.1">
    <property type="nucleotide sequence ID" value="NZ_FOIL01000097.1"/>
</dbReference>
<dbReference type="EMBL" id="FOIL01000097">
    <property type="protein sequence ID" value="SET99187.1"/>
    <property type="molecule type" value="Genomic_DNA"/>
</dbReference>